<evidence type="ECO:0000313" key="1">
    <source>
        <dbReference type="EMBL" id="CAG9324160.1"/>
    </source>
</evidence>
<reference evidence="1" key="1">
    <citation type="submission" date="2021-09" db="EMBL/GenBank/DDBJ databases">
        <authorList>
            <consortium name="AG Swart"/>
            <person name="Singh M."/>
            <person name="Singh A."/>
            <person name="Seah K."/>
            <person name="Emmerich C."/>
        </authorList>
    </citation>
    <scope>NUCLEOTIDE SEQUENCE</scope>
    <source>
        <strain evidence="1">ATCC30299</strain>
    </source>
</reference>
<comment type="caution">
    <text evidence="1">The sequence shown here is derived from an EMBL/GenBank/DDBJ whole genome shotgun (WGS) entry which is preliminary data.</text>
</comment>
<dbReference type="Proteomes" id="UP001162131">
    <property type="component" value="Unassembled WGS sequence"/>
</dbReference>
<proteinExistence type="predicted"/>
<accession>A0AAU9JA66</accession>
<gene>
    <name evidence="1" type="ORF">BSTOLATCC_MIC35181</name>
</gene>
<sequence>MGLLMTFQLLQSLVLQTQEHIRIIQLFKQLKLMSHSQINHSLLICLIAKTLVKAWSGAVCITMRQALIGLSRTAR</sequence>
<evidence type="ECO:0000313" key="2">
    <source>
        <dbReference type="Proteomes" id="UP001162131"/>
    </source>
</evidence>
<dbReference type="AlphaFoldDB" id="A0AAU9JA66"/>
<dbReference type="EMBL" id="CAJZBQ010000035">
    <property type="protein sequence ID" value="CAG9324160.1"/>
    <property type="molecule type" value="Genomic_DNA"/>
</dbReference>
<protein>
    <submittedName>
        <fullName evidence="1">Uncharacterized protein</fullName>
    </submittedName>
</protein>
<keyword evidence="2" id="KW-1185">Reference proteome</keyword>
<name>A0AAU9JA66_9CILI</name>
<organism evidence="1 2">
    <name type="scientific">Blepharisma stoltei</name>
    <dbReference type="NCBI Taxonomy" id="1481888"/>
    <lineage>
        <taxon>Eukaryota</taxon>
        <taxon>Sar</taxon>
        <taxon>Alveolata</taxon>
        <taxon>Ciliophora</taxon>
        <taxon>Postciliodesmatophora</taxon>
        <taxon>Heterotrichea</taxon>
        <taxon>Heterotrichida</taxon>
        <taxon>Blepharismidae</taxon>
        <taxon>Blepharisma</taxon>
    </lineage>
</organism>